<organism evidence="2 3">
    <name type="scientific">Microbacterium testaceum</name>
    <name type="common">Aureobacterium testaceum</name>
    <name type="synonym">Brevibacterium testaceum</name>
    <dbReference type="NCBI Taxonomy" id="2033"/>
    <lineage>
        <taxon>Bacteria</taxon>
        <taxon>Bacillati</taxon>
        <taxon>Actinomycetota</taxon>
        <taxon>Actinomycetes</taxon>
        <taxon>Micrococcales</taxon>
        <taxon>Microbacteriaceae</taxon>
        <taxon>Microbacterium</taxon>
    </lineage>
</organism>
<reference evidence="2 3" key="1">
    <citation type="journal article" date="2016" name="Front. Microbiol.">
        <title>Genomic Resource of Rice Seed Associated Bacteria.</title>
        <authorList>
            <person name="Midha S."/>
            <person name="Bansal K."/>
            <person name="Sharma S."/>
            <person name="Kumar N."/>
            <person name="Patil P.P."/>
            <person name="Chaudhry V."/>
            <person name="Patil P.B."/>
        </authorList>
    </citation>
    <scope>NUCLEOTIDE SEQUENCE [LARGE SCALE GENOMIC DNA]</scope>
    <source>
        <strain evidence="2 3">NS220</strain>
    </source>
</reference>
<sequence length="346" mass="36967">MVTVRAALSVIALAFTAYLAARGLLWTSPETVERGWLIIAALMLYLPVTWLWILLPGSRPQATPVATPGERSSLPGWAAALALIASTVVPNAAFLAVTPDGRTQPFVTWVIGGIGALMVIVMVRHRPIIAWIGMAALAVSASVWLGPVSALSLGLVGSLVWVSVAQLMSIALRRTAQDAAQLSELQQAASAWQAAQSGRQRERRIHVQRALAVAGPVLARVIETGGNLRPSERTAARLAENSLRDELRSPRLLDQGVRAEIDAARRRGSAVTLFDEGGLDGLDDAELQTIRAELAEILRGAVSERLIIRTSPHNGVAVTVVGRSTGEGAGGDDDEVDLWREIHRPR</sequence>
<feature type="transmembrane region" description="Helical" evidence="1">
    <location>
        <begin position="76"/>
        <end position="97"/>
    </location>
</feature>
<feature type="transmembrane region" description="Helical" evidence="1">
    <location>
        <begin position="128"/>
        <end position="145"/>
    </location>
</feature>
<dbReference type="EMBL" id="LDRT01000206">
    <property type="protein sequence ID" value="KTR86011.1"/>
    <property type="molecule type" value="Genomic_DNA"/>
</dbReference>
<proteinExistence type="predicted"/>
<keyword evidence="1" id="KW-0812">Transmembrane</keyword>
<keyword evidence="1" id="KW-1133">Transmembrane helix</keyword>
<protein>
    <submittedName>
        <fullName evidence="2">Uncharacterized protein</fullName>
    </submittedName>
</protein>
<accession>A0A147ENN1</accession>
<comment type="caution">
    <text evidence="2">The sequence shown here is derived from an EMBL/GenBank/DDBJ whole genome shotgun (WGS) entry which is preliminary data.</text>
</comment>
<dbReference type="Proteomes" id="UP000075025">
    <property type="component" value="Unassembled WGS sequence"/>
</dbReference>
<feature type="transmembrane region" description="Helical" evidence="1">
    <location>
        <begin position="37"/>
        <end position="55"/>
    </location>
</feature>
<evidence type="ECO:0000313" key="2">
    <source>
        <dbReference type="EMBL" id="KTR86011.1"/>
    </source>
</evidence>
<feature type="transmembrane region" description="Helical" evidence="1">
    <location>
        <begin position="103"/>
        <end position="121"/>
    </location>
</feature>
<keyword evidence="1" id="KW-0472">Membrane</keyword>
<evidence type="ECO:0000313" key="3">
    <source>
        <dbReference type="Proteomes" id="UP000075025"/>
    </source>
</evidence>
<gene>
    <name evidence="2" type="ORF">NS220_18440</name>
</gene>
<evidence type="ECO:0000256" key="1">
    <source>
        <dbReference type="SAM" id="Phobius"/>
    </source>
</evidence>
<feature type="transmembrane region" description="Helical" evidence="1">
    <location>
        <begin position="151"/>
        <end position="172"/>
    </location>
</feature>
<dbReference type="AlphaFoldDB" id="A0A147ENN1"/>
<name>A0A147ENN1_MICTE</name>
<dbReference type="PATRIC" id="fig|2033.6.peg.1586"/>